<feature type="domain" description="DUF2147" evidence="3">
    <location>
        <begin position="66"/>
        <end position="121"/>
    </location>
</feature>
<feature type="chain" id="PRO_5013162299" description="DUF2147 domain-containing protein" evidence="2">
    <location>
        <begin position="22"/>
        <end position="149"/>
    </location>
</feature>
<dbReference type="OrthoDB" id="9811671at2"/>
<dbReference type="RefSeq" id="WP_085770920.1">
    <property type="nucleotide sequence ID" value="NZ_AP027149.1"/>
</dbReference>
<keyword evidence="2" id="KW-0732">Signal</keyword>
<feature type="region of interest" description="Disordered" evidence="1">
    <location>
        <begin position="121"/>
        <end position="149"/>
    </location>
</feature>
<dbReference type="PANTHER" id="PTHR36919">
    <property type="entry name" value="BLR1215 PROTEIN"/>
    <property type="match status" value="1"/>
</dbReference>
<feature type="signal peptide" evidence="2">
    <location>
        <begin position="1"/>
        <end position="21"/>
    </location>
</feature>
<evidence type="ECO:0000259" key="3">
    <source>
        <dbReference type="Pfam" id="PF09917"/>
    </source>
</evidence>
<dbReference type="PANTHER" id="PTHR36919:SF2">
    <property type="entry name" value="BLL6627 PROTEIN"/>
    <property type="match status" value="1"/>
</dbReference>
<evidence type="ECO:0000313" key="5">
    <source>
        <dbReference type="Proteomes" id="UP000193978"/>
    </source>
</evidence>
<accession>A0A1W6MTB2</accession>
<evidence type="ECO:0000313" key="4">
    <source>
        <dbReference type="EMBL" id="ARN80838.1"/>
    </source>
</evidence>
<reference evidence="4 5" key="1">
    <citation type="submission" date="2017-02" db="EMBL/GenBank/DDBJ databases">
        <authorList>
            <person name="Peterson S.W."/>
        </authorList>
    </citation>
    <scope>NUCLEOTIDE SEQUENCE [LARGE SCALE GENOMIC DNA]</scope>
    <source>
        <strain evidence="4 5">S285</strain>
    </source>
</reference>
<organism evidence="4 5">
    <name type="scientific">Methylocystis bryophila</name>
    <dbReference type="NCBI Taxonomy" id="655015"/>
    <lineage>
        <taxon>Bacteria</taxon>
        <taxon>Pseudomonadati</taxon>
        <taxon>Pseudomonadota</taxon>
        <taxon>Alphaproteobacteria</taxon>
        <taxon>Hyphomicrobiales</taxon>
        <taxon>Methylocystaceae</taxon>
        <taxon>Methylocystis</taxon>
    </lineage>
</organism>
<evidence type="ECO:0000256" key="1">
    <source>
        <dbReference type="SAM" id="MobiDB-lite"/>
    </source>
</evidence>
<evidence type="ECO:0000256" key="2">
    <source>
        <dbReference type="SAM" id="SignalP"/>
    </source>
</evidence>
<gene>
    <name evidence="4" type="ORF">B1812_06835</name>
</gene>
<dbReference type="InterPro" id="IPR019223">
    <property type="entry name" value="DUF2147"/>
</dbReference>
<keyword evidence="5" id="KW-1185">Reference proteome</keyword>
<dbReference type="Pfam" id="PF09917">
    <property type="entry name" value="DUF2147"/>
    <property type="match status" value="1"/>
</dbReference>
<dbReference type="EMBL" id="CP019948">
    <property type="protein sequence ID" value="ARN80838.1"/>
    <property type="molecule type" value="Genomic_DNA"/>
</dbReference>
<sequence>MKHGRLALVALALLVGSPSLATEPPIYGVWLRDEHEERLEFYDCDGKLCAREDNVVSIYGGPPKIILRSAVKAGANQWKGELFNPENGKTYSGKIQYNPPNQLTLTGCLIAFLCQSETWTRSDKTPANSPAPTPLHGPAAPTAAHGKPK</sequence>
<dbReference type="Proteomes" id="UP000193978">
    <property type="component" value="Chromosome"/>
</dbReference>
<proteinExistence type="predicted"/>
<dbReference type="AlphaFoldDB" id="A0A1W6MTB2"/>
<protein>
    <recommendedName>
        <fullName evidence="3">DUF2147 domain-containing protein</fullName>
    </recommendedName>
</protein>
<name>A0A1W6MTB2_9HYPH</name>
<dbReference type="Gene3D" id="2.40.128.520">
    <property type="match status" value="1"/>
</dbReference>
<dbReference type="KEGG" id="mbry:B1812_06835"/>
<dbReference type="STRING" id="655015.B1812_06835"/>